<dbReference type="OrthoDB" id="9808622at2"/>
<dbReference type="SMART" id="SM00028">
    <property type="entry name" value="TPR"/>
    <property type="match status" value="2"/>
</dbReference>
<dbReference type="SUPFAM" id="SSF48452">
    <property type="entry name" value="TPR-like"/>
    <property type="match status" value="1"/>
</dbReference>
<keyword evidence="2" id="KW-0812">Transmembrane</keyword>
<reference evidence="3 4" key="1">
    <citation type="submission" date="2018-09" db="EMBL/GenBank/DDBJ databases">
        <authorList>
            <person name="Wang X."/>
            <person name="Du Z."/>
        </authorList>
    </citation>
    <scope>NUCLEOTIDE SEQUENCE [LARGE SCALE GENOMIC DNA]</scope>
    <source>
        <strain evidence="3 4">N3</strain>
    </source>
</reference>
<evidence type="ECO:0000313" key="4">
    <source>
        <dbReference type="Proteomes" id="UP000283522"/>
    </source>
</evidence>
<dbReference type="AlphaFoldDB" id="A0A418PX07"/>
<proteinExistence type="predicted"/>
<protein>
    <submittedName>
        <fullName evidence="3">Cytochrome C biosynthesis protein</fullName>
    </submittedName>
</protein>
<evidence type="ECO:0000256" key="1">
    <source>
        <dbReference type="PROSITE-ProRule" id="PRU00339"/>
    </source>
</evidence>
<dbReference type="InterPro" id="IPR019734">
    <property type="entry name" value="TPR_rpt"/>
</dbReference>
<keyword evidence="2" id="KW-0472">Membrane</keyword>
<organism evidence="3 4">
    <name type="scientific">Algoriphagus lacus</name>
    <dbReference type="NCBI Taxonomy" id="2056311"/>
    <lineage>
        <taxon>Bacteria</taxon>
        <taxon>Pseudomonadati</taxon>
        <taxon>Bacteroidota</taxon>
        <taxon>Cytophagia</taxon>
        <taxon>Cytophagales</taxon>
        <taxon>Cyclobacteriaceae</taxon>
        <taxon>Algoriphagus</taxon>
    </lineage>
</organism>
<dbReference type="Proteomes" id="UP000283522">
    <property type="component" value="Unassembled WGS sequence"/>
</dbReference>
<accession>A0A418PX07</accession>
<comment type="caution">
    <text evidence="3">The sequence shown here is derived from an EMBL/GenBank/DDBJ whole genome shotgun (WGS) entry which is preliminary data.</text>
</comment>
<keyword evidence="2" id="KW-1133">Transmembrane helix</keyword>
<feature type="transmembrane region" description="Helical" evidence="2">
    <location>
        <begin position="38"/>
        <end position="58"/>
    </location>
</feature>
<dbReference type="Pfam" id="PF13432">
    <property type="entry name" value="TPR_16"/>
    <property type="match status" value="1"/>
</dbReference>
<dbReference type="RefSeq" id="WP_119476069.1">
    <property type="nucleotide sequence ID" value="NZ_QXML01000001.1"/>
</dbReference>
<dbReference type="PROSITE" id="PS50005">
    <property type="entry name" value="TPR"/>
    <property type="match status" value="1"/>
</dbReference>
<feature type="repeat" description="TPR" evidence="1">
    <location>
        <begin position="145"/>
        <end position="178"/>
    </location>
</feature>
<dbReference type="InterPro" id="IPR011990">
    <property type="entry name" value="TPR-like_helical_dom_sf"/>
</dbReference>
<name>A0A418PX07_9BACT</name>
<evidence type="ECO:0000313" key="3">
    <source>
        <dbReference type="EMBL" id="RIW18592.1"/>
    </source>
</evidence>
<sequence>MATKQTKKVSPNDVLENPEVLAQRIGSGEAFLKKNSKILGGVLAAAVILIGGILFFQINNQNQNEKAQAEMFQAVYFYEQDSIDFALNGDGINKGFLTIVEDYPRTDAANLAHFYIGSIYLSQKDFQNALTHLEDFSSDDYLVQSKAYSLIGDANLELGNIDEAISNYTKAARTNENKYTTPKYLAKLAVAQEESGKVEDAIATYTEIEEKYYESFEYAAARKHKARLEGLAAK</sequence>
<evidence type="ECO:0000256" key="2">
    <source>
        <dbReference type="SAM" id="Phobius"/>
    </source>
</evidence>
<dbReference type="EMBL" id="QXML01000001">
    <property type="protein sequence ID" value="RIW18592.1"/>
    <property type="molecule type" value="Genomic_DNA"/>
</dbReference>
<keyword evidence="1" id="KW-0802">TPR repeat</keyword>
<dbReference type="Gene3D" id="1.25.40.10">
    <property type="entry name" value="Tetratricopeptide repeat domain"/>
    <property type="match status" value="2"/>
</dbReference>
<gene>
    <name evidence="3" type="ORF">D0X99_02600</name>
</gene>
<keyword evidence="4" id="KW-1185">Reference proteome</keyword>